<dbReference type="AlphaFoldDB" id="A0A3P6EG12"/>
<evidence type="ECO:0000313" key="1">
    <source>
        <dbReference type="EMBL" id="VDD35521.1"/>
    </source>
</evidence>
<proteinExistence type="predicted"/>
<organism evidence="1">
    <name type="scientific">Brassica oleracea</name>
    <name type="common">Wild cabbage</name>
    <dbReference type="NCBI Taxonomy" id="3712"/>
    <lineage>
        <taxon>Eukaryota</taxon>
        <taxon>Viridiplantae</taxon>
        <taxon>Streptophyta</taxon>
        <taxon>Embryophyta</taxon>
        <taxon>Tracheophyta</taxon>
        <taxon>Spermatophyta</taxon>
        <taxon>Magnoliopsida</taxon>
        <taxon>eudicotyledons</taxon>
        <taxon>Gunneridae</taxon>
        <taxon>Pentapetalae</taxon>
        <taxon>rosids</taxon>
        <taxon>malvids</taxon>
        <taxon>Brassicales</taxon>
        <taxon>Brassicaceae</taxon>
        <taxon>Brassiceae</taxon>
        <taxon>Brassica</taxon>
    </lineage>
</organism>
<sequence length="133" mass="15908">MPIKVSMQQTLHSNYLPLRIIKSTSSILRKNHHYMEFKCIHDIPHMRNINYPIDIMGAVFNTETHFDNPARPKIVFYIRDNIYFDDDDDIWLETEGGLSDFRFNPCFLEVEVFRQSLLNNDFYVRRHGAMRPL</sequence>
<dbReference type="EMBL" id="LR031876">
    <property type="protein sequence ID" value="VDD35521.1"/>
    <property type="molecule type" value="Genomic_DNA"/>
</dbReference>
<accession>A0A3P6EG12</accession>
<protein>
    <submittedName>
        <fullName evidence="1">Uncharacterized protein</fullName>
    </submittedName>
</protein>
<reference evidence="1" key="1">
    <citation type="submission" date="2018-11" db="EMBL/GenBank/DDBJ databases">
        <authorList>
            <consortium name="Genoscope - CEA"/>
            <person name="William W."/>
        </authorList>
    </citation>
    <scope>NUCLEOTIDE SEQUENCE</scope>
</reference>
<gene>
    <name evidence="1" type="ORF">BOLC7T41081H</name>
</gene>
<name>A0A3P6EG12_BRAOL</name>